<dbReference type="InterPro" id="IPR015943">
    <property type="entry name" value="WD40/YVTN_repeat-like_dom_sf"/>
</dbReference>
<dbReference type="Gene3D" id="2.130.10.10">
    <property type="entry name" value="YVTN repeat-like/Quinoprotein amine dehydrogenase"/>
    <property type="match status" value="4"/>
</dbReference>
<evidence type="ECO:0000313" key="3">
    <source>
        <dbReference type="Proteomes" id="UP001172083"/>
    </source>
</evidence>
<keyword evidence="1" id="KW-0732">Signal</keyword>
<organism evidence="2 3">
    <name type="scientific">Agaribacillus aureus</name>
    <dbReference type="NCBI Taxonomy" id="3051825"/>
    <lineage>
        <taxon>Bacteria</taxon>
        <taxon>Pseudomonadati</taxon>
        <taxon>Bacteroidota</taxon>
        <taxon>Cytophagia</taxon>
        <taxon>Cytophagales</taxon>
        <taxon>Splendidivirgaceae</taxon>
        <taxon>Agaribacillus</taxon>
    </lineage>
</organism>
<dbReference type="Proteomes" id="UP001172083">
    <property type="component" value="Unassembled WGS sequence"/>
</dbReference>
<protein>
    <submittedName>
        <fullName evidence="2">Glycosyl hydrolase</fullName>
    </submittedName>
</protein>
<comment type="caution">
    <text evidence="2">The sequence shown here is derived from an EMBL/GenBank/DDBJ whole genome shotgun (WGS) entry which is preliminary data.</text>
</comment>
<feature type="signal peptide" evidence="1">
    <location>
        <begin position="1"/>
        <end position="19"/>
    </location>
</feature>
<dbReference type="EMBL" id="JAUJEB010000001">
    <property type="protein sequence ID" value="MDN5210402.1"/>
    <property type="molecule type" value="Genomic_DNA"/>
</dbReference>
<dbReference type="CDD" id="cd15482">
    <property type="entry name" value="Sialidase_non-viral"/>
    <property type="match status" value="2"/>
</dbReference>
<dbReference type="SUPFAM" id="SSF110296">
    <property type="entry name" value="Oligoxyloglucan reducing end-specific cellobiohydrolase"/>
    <property type="match status" value="1"/>
</dbReference>
<feature type="chain" id="PRO_5047099462" evidence="1">
    <location>
        <begin position="20"/>
        <end position="1085"/>
    </location>
</feature>
<dbReference type="PANTHER" id="PTHR43739:SF5">
    <property type="entry name" value="EXO-ALPHA-SIALIDASE"/>
    <property type="match status" value="1"/>
</dbReference>
<keyword evidence="3" id="KW-1185">Reference proteome</keyword>
<dbReference type="RefSeq" id="WP_346755746.1">
    <property type="nucleotide sequence ID" value="NZ_JAUJEB010000001.1"/>
</dbReference>
<sequence>MKKLIIFNLAILLGFTIQAQQNRAVESNNEKESLDLSGLKFRSIGPAITSGRIADFAVNPNNPKEYYVATASGGVWKTTNSGTTYTPIFDGQKSYSIGCVTMDPNNNHVIWVGSGENNNQRSVAYGDGIYKSVDGGLSWEHMGLKNSEHIGSIVVHPENSDIVYVAAIGPLWSSGGDRGVYKTTDGGKTWKAVLTIDEHTGINEVVMDPRNPEVLYASSFQRRRHVFTYLGGGPQSGIYKSMDGGANWAKVNKGLPEVDLGRIGLAIAPSNPKTIYAIVEAAQGKGGFYRSTNGGESWSKQGKYNSSGNYYQEIVVDPLNENVIYGMDTWMQVSRDAGKTFKNLGEDFKHVDNHCLWIDPKDTDHLLAGCDGGIYETFDAAATWQFKANLPITQFYKVAVDNAEPFYFIYGGTQDNFSMGGPSRTTSGNGIANSEWFMTHGGDGFESAIDPDNPNIVYAQSQYGYLVRYDKLSGEELGIQPQPKKGENAYRWNWDAPLQVSVHKPGRIYFAANKVFRSDDRGNSWEVISDDLTAQVNRNELKVMDRVWSTDAVAKNRSTSPYGTIVAFSESPKSDNLLYVGTDDGLIQITEDGGRNWRKVQGITGVPRATYVNEILASKHNEDVVYAAFNHHKYGDFKPYIFKSMDRGKTWTSISGDLPLRGSVYALEEDHVDPNLIFAGTEFGVFFSNNGGEKWTQLKAGLPTIAVRDIAIQEREEDLVLGTFGRGFYILDDYSSLRQVKNLENKEAELFSIRDAFAFEYRYPLGLPGKSFQGDDYYLGDNLGSEAIFTYFLKEDIKSKRDQRLEREKKTTDDNYPSYEALKNEQNEEEPYLLFSIRDAQGQVVRKLTAKPKKGFNRLNWDLRLPSTNPITLKSPLFYNPFSNPDIGTLVPPGTYSASMSKFVDGVFTELSGPVSFKVKPLDNTVMPAPDREKLAAFQQEVLQMARLVKGAQNIIKDVNVEMAYIKKAIDRTPLEQKDLTLKYLAIRKKLNDINAKINGDVVAAQLDKDMPMSVATRLENIQYAMFYSTSETTKTNLESLQIVSELFEPLRIKLRSLIIDDLSALQKQLEGAGAPYTPNRIIFP</sequence>
<reference evidence="2" key="1">
    <citation type="submission" date="2023-06" db="EMBL/GenBank/DDBJ databases">
        <title>Genomic of Agaribacillus aureum.</title>
        <authorList>
            <person name="Wang G."/>
        </authorList>
    </citation>
    <scope>NUCLEOTIDE SEQUENCE</scope>
    <source>
        <strain evidence="2">BMA12</strain>
    </source>
</reference>
<dbReference type="PANTHER" id="PTHR43739">
    <property type="entry name" value="XYLOGLUCANASE (EUROFUNG)"/>
    <property type="match status" value="1"/>
</dbReference>
<dbReference type="InterPro" id="IPR036278">
    <property type="entry name" value="Sialidase_sf"/>
</dbReference>
<proteinExistence type="predicted"/>
<dbReference type="Gene3D" id="2.60.40.4070">
    <property type="match status" value="1"/>
</dbReference>
<evidence type="ECO:0000313" key="2">
    <source>
        <dbReference type="EMBL" id="MDN5210402.1"/>
    </source>
</evidence>
<accession>A0ABT8KY75</accession>
<name>A0ABT8KY75_9BACT</name>
<keyword evidence="2" id="KW-0378">Hydrolase</keyword>
<evidence type="ECO:0000256" key="1">
    <source>
        <dbReference type="SAM" id="SignalP"/>
    </source>
</evidence>
<gene>
    <name evidence="2" type="ORF">QQ020_00035</name>
</gene>
<dbReference type="InterPro" id="IPR052025">
    <property type="entry name" value="Xyloglucanase_GH74"/>
</dbReference>
<dbReference type="GO" id="GO:0016787">
    <property type="term" value="F:hydrolase activity"/>
    <property type="evidence" value="ECO:0007669"/>
    <property type="project" value="UniProtKB-KW"/>
</dbReference>
<dbReference type="SUPFAM" id="SSF50939">
    <property type="entry name" value="Sialidases"/>
    <property type="match status" value="1"/>
</dbReference>